<gene>
    <name evidence="2" type="primary">sixA</name>
    <name evidence="2" type="ORF">EIG79_04050</name>
</gene>
<dbReference type="OrthoDB" id="92610at2"/>
<accession>A0A0F5EZI6</accession>
<organism evidence="2 3">
    <name type="scientific">Avibacterium paragallinarum</name>
    <name type="common">Haemophilus gallinarum</name>
    <dbReference type="NCBI Taxonomy" id="728"/>
    <lineage>
        <taxon>Bacteria</taxon>
        <taxon>Pseudomonadati</taxon>
        <taxon>Pseudomonadota</taxon>
        <taxon>Gammaproteobacteria</taxon>
        <taxon>Pasteurellales</taxon>
        <taxon>Pasteurellaceae</taxon>
        <taxon>Avibacterium</taxon>
    </lineage>
</organism>
<dbReference type="STRING" id="728.VY92_06985"/>
<comment type="caution">
    <text evidence="2">The sequence shown here is derived from an EMBL/GenBank/DDBJ whole genome shotgun (WGS) entry which is preliminary data.</text>
</comment>
<dbReference type="CDD" id="cd07067">
    <property type="entry name" value="HP_PGM_like"/>
    <property type="match status" value="1"/>
</dbReference>
<sequence length="153" mass="17352">MKIFVMRHGEAKSMASSDKLRQLTEKGKLQSYQQGQWLQSFCSELDKVLVSPYIRAQETFEQIDLAYKNQLNSKFETWSGITPYGDASVVKDYLDVLSQEGVKHILIISHLPLVGDIVRELCGKNTANFYPATIVEIEYNVAHCGIVKQIQLP</sequence>
<dbReference type="PANTHER" id="PTHR20935:SF1">
    <property type="entry name" value="SLL1549 PROTEIN"/>
    <property type="match status" value="1"/>
</dbReference>
<dbReference type="NCBIfam" id="TIGR00249">
    <property type="entry name" value="sixA"/>
    <property type="match status" value="1"/>
</dbReference>
<dbReference type="AlphaFoldDB" id="A0A0F5EZI6"/>
<reference evidence="2 3" key="1">
    <citation type="submission" date="2018-11" db="EMBL/GenBank/DDBJ databases">
        <title>Sequencing Av. paragallinarum serogroups.</title>
        <authorList>
            <person name="Hellmuth J.E."/>
            <person name="Boucher C.E."/>
            <person name="Cason E.D."/>
        </authorList>
    </citation>
    <scope>NUCLEOTIDE SEQUENCE [LARGE SCALE GENOMIC DNA]</scope>
    <source>
        <strain evidence="2 3">SA-3</strain>
    </source>
</reference>
<dbReference type="Gene3D" id="3.40.50.1240">
    <property type="entry name" value="Phosphoglycerate mutase-like"/>
    <property type="match status" value="1"/>
</dbReference>
<keyword evidence="1" id="KW-0378">Hydrolase</keyword>
<evidence type="ECO:0000256" key="1">
    <source>
        <dbReference type="ARBA" id="ARBA00022801"/>
    </source>
</evidence>
<dbReference type="GO" id="GO:0005737">
    <property type="term" value="C:cytoplasm"/>
    <property type="evidence" value="ECO:0007669"/>
    <property type="project" value="InterPro"/>
</dbReference>
<evidence type="ECO:0000313" key="2">
    <source>
        <dbReference type="EMBL" id="RZN60250.1"/>
    </source>
</evidence>
<dbReference type="Pfam" id="PF00300">
    <property type="entry name" value="His_Phos_1"/>
    <property type="match status" value="1"/>
</dbReference>
<dbReference type="InterPro" id="IPR029033">
    <property type="entry name" value="His_PPase_superfam"/>
</dbReference>
<dbReference type="InterPro" id="IPR051021">
    <property type="entry name" value="Mito_Ser/Thr_phosphatase"/>
</dbReference>
<dbReference type="GO" id="GO:0101006">
    <property type="term" value="F:protein histidine phosphatase activity"/>
    <property type="evidence" value="ECO:0007669"/>
    <property type="project" value="InterPro"/>
</dbReference>
<dbReference type="Proteomes" id="UP000294229">
    <property type="component" value="Unassembled WGS sequence"/>
</dbReference>
<dbReference type="RefSeq" id="WP_026138554.1">
    <property type="nucleotide sequence ID" value="NZ_JBANLW010000016.1"/>
</dbReference>
<evidence type="ECO:0000313" key="3">
    <source>
        <dbReference type="Proteomes" id="UP000294229"/>
    </source>
</evidence>
<dbReference type="SUPFAM" id="SSF53254">
    <property type="entry name" value="Phosphoglycerate mutase-like"/>
    <property type="match status" value="1"/>
</dbReference>
<dbReference type="EMBL" id="RQXS01000012">
    <property type="protein sequence ID" value="RZN60250.1"/>
    <property type="molecule type" value="Genomic_DNA"/>
</dbReference>
<dbReference type="InterPro" id="IPR004449">
    <property type="entry name" value="SixA"/>
</dbReference>
<dbReference type="InterPro" id="IPR013078">
    <property type="entry name" value="His_Pase_superF_clade-1"/>
</dbReference>
<name>A0A0F5EZI6_AVIPA</name>
<protein>
    <submittedName>
        <fullName evidence="2">Phosphohistidine phosphatase SixA</fullName>
    </submittedName>
</protein>
<dbReference type="eggNOG" id="COG2062">
    <property type="taxonomic scope" value="Bacteria"/>
</dbReference>
<proteinExistence type="predicted"/>
<dbReference type="PANTHER" id="PTHR20935">
    <property type="entry name" value="PHOSPHOGLYCERATE MUTASE-RELATED"/>
    <property type="match status" value="1"/>
</dbReference>